<dbReference type="SMART" id="SM00065">
    <property type="entry name" value="GAF"/>
    <property type="match status" value="1"/>
</dbReference>
<protein>
    <submittedName>
        <fullName evidence="3">GAF domain-containing protein</fullName>
    </submittedName>
</protein>
<dbReference type="InterPro" id="IPR000014">
    <property type="entry name" value="PAS"/>
</dbReference>
<dbReference type="Pfam" id="PF13185">
    <property type="entry name" value="GAF_2"/>
    <property type="match status" value="1"/>
</dbReference>
<feature type="domain" description="PAS" evidence="2">
    <location>
        <begin position="6"/>
        <end position="66"/>
    </location>
</feature>
<accession>A0ABD5W9S1</accession>
<feature type="compositionally biased region" description="Low complexity" evidence="1">
    <location>
        <begin position="443"/>
        <end position="462"/>
    </location>
</feature>
<name>A0ABD5W9S1_9EURY</name>
<feature type="region of interest" description="Disordered" evidence="1">
    <location>
        <begin position="421"/>
        <end position="462"/>
    </location>
</feature>
<keyword evidence="4" id="KW-1185">Reference proteome</keyword>
<dbReference type="Pfam" id="PF13188">
    <property type="entry name" value="PAS_8"/>
    <property type="match status" value="1"/>
</dbReference>
<dbReference type="Gene3D" id="3.30.450.20">
    <property type="entry name" value="PAS domain"/>
    <property type="match status" value="1"/>
</dbReference>
<dbReference type="SUPFAM" id="SSF55781">
    <property type="entry name" value="GAF domain-like"/>
    <property type="match status" value="2"/>
</dbReference>
<dbReference type="InterPro" id="IPR035965">
    <property type="entry name" value="PAS-like_dom_sf"/>
</dbReference>
<dbReference type="Gene3D" id="3.30.450.40">
    <property type="match status" value="2"/>
</dbReference>
<reference evidence="3 4" key="1">
    <citation type="journal article" date="2019" name="Int. J. Syst. Evol. Microbiol.">
        <title>The Global Catalogue of Microorganisms (GCM) 10K type strain sequencing project: providing services to taxonomists for standard genome sequencing and annotation.</title>
        <authorList>
            <consortium name="The Broad Institute Genomics Platform"/>
            <consortium name="The Broad Institute Genome Sequencing Center for Infectious Disease"/>
            <person name="Wu L."/>
            <person name="Ma J."/>
        </authorList>
    </citation>
    <scope>NUCLEOTIDE SEQUENCE [LARGE SCALE GENOMIC DNA]</scope>
    <source>
        <strain evidence="3 4">JCM 30072</strain>
    </source>
</reference>
<dbReference type="AlphaFoldDB" id="A0ABD5W9S1"/>
<gene>
    <name evidence="3" type="ORF">ACFQQG_16405</name>
</gene>
<evidence type="ECO:0000313" key="3">
    <source>
        <dbReference type="EMBL" id="MFC7059467.1"/>
    </source>
</evidence>
<dbReference type="CDD" id="cd00130">
    <property type="entry name" value="PAS"/>
    <property type="match status" value="1"/>
</dbReference>
<comment type="caution">
    <text evidence="3">The sequence shown here is derived from an EMBL/GenBank/DDBJ whole genome shotgun (WGS) entry which is preliminary data.</text>
</comment>
<feature type="compositionally biased region" description="Polar residues" evidence="1">
    <location>
        <begin position="421"/>
        <end position="442"/>
    </location>
</feature>
<dbReference type="Proteomes" id="UP001596445">
    <property type="component" value="Unassembled WGS sequence"/>
</dbReference>
<organism evidence="3 4">
    <name type="scientific">Halovenus salina</name>
    <dbReference type="NCBI Taxonomy" id="1510225"/>
    <lineage>
        <taxon>Archaea</taxon>
        <taxon>Methanobacteriati</taxon>
        <taxon>Methanobacteriota</taxon>
        <taxon>Stenosarchaea group</taxon>
        <taxon>Halobacteria</taxon>
        <taxon>Halobacteriales</taxon>
        <taxon>Haloarculaceae</taxon>
        <taxon>Halovenus</taxon>
    </lineage>
</organism>
<dbReference type="InterPro" id="IPR029016">
    <property type="entry name" value="GAF-like_dom_sf"/>
</dbReference>
<dbReference type="SUPFAM" id="SSF55785">
    <property type="entry name" value="PYP-like sensor domain (PAS domain)"/>
    <property type="match status" value="1"/>
</dbReference>
<sequence>MAITSDARRFRVLVEQLELPVFVVDNTGTLTHVSPEFAERVGSEGTESLVGKSVTQVIRERDADALVGPGEIPDTVSIRPTQANEPGPQYDLRRVDGEILGCPPPDAVENAEVARALRALHETTRVLRRTESRDKTRSVVIESAVDVLGFDRCLLAEADDSAFEVRATSANCPLEPGEDLHRKEAGLLDAAYRVDEPRVTAEGVTAASGDRSHSSVRSAITVPVKPWGVFQAQSTTPDSFDDRDRRLAEMLVSSFGAAIKRHRRETQLRGATKAQERQRRQIEAVHTVTAEMKSCETRQAVYELTIEAVEDIFSFDICAIGEVESGVLVPKAVGSDLSLDDCYEETPIDQEDNLGSHTYRRGESFVVDDLQAAGYLPAQPCYRSALSLPLGDWGCSRLSRSRPGRSTRRTADWSNCWLNTRSPLSSASTGRQSSNAEHANSNSRMPGSTSSRRSSHTTSGIR</sequence>
<dbReference type="EMBL" id="JBHSZI010000001">
    <property type="protein sequence ID" value="MFC7059467.1"/>
    <property type="molecule type" value="Genomic_DNA"/>
</dbReference>
<evidence type="ECO:0000256" key="1">
    <source>
        <dbReference type="SAM" id="MobiDB-lite"/>
    </source>
</evidence>
<evidence type="ECO:0000259" key="2">
    <source>
        <dbReference type="PROSITE" id="PS50112"/>
    </source>
</evidence>
<proteinExistence type="predicted"/>
<evidence type="ECO:0000313" key="4">
    <source>
        <dbReference type="Proteomes" id="UP001596445"/>
    </source>
</evidence>
<dbReference type="PROSITE" id="PS50112">
    <property type="entry name" value="PAS"/>
    <property type="match status" value="1"/>
</dbReference>
<dbReference type="InterPro" id="IPR003018">
    <property type="entry name" value="GAF"/>
</dbReference>